<dbReference type="Proteomes" id="UP000035996">
    <property type="component" value="Unassembled WGS sequence"/>
</dbReference>
<gene>
    <name evidence="1" type="ORF">AB986_18315</name>
</gene>
<evidence type="ECO:0000313" key="1">
    <source>
        <dbReference type="EMBL" id="KMM36096.1"/>
    </source>
</evidence>
<reference evidence="1" key="1">
    <citation type="submission" date="2015-06" db="EMBL/GenBank/DDBJ databases">
        <authorList>
            <person name="Liu B."/>
            <person name="Wang J."/>
            <person name="Zhu Y."/>
            <person name="Liu G."/>
            <person name="Chen Q."/>
            <person name="Zheng C."/>
            <person name="Che J."/>
            <person name="Ge C."/>
            <person name="Shi H."/>
            <person name="Pan Z."/>
            <person name="Liu X."/>
        </authorList>
    </citation>
    <scope>NUCLEOTIDE SEQUENCE [LARGE SCALE GENOMIC DNA]</scope>
    <source>
        <strain evidence="1">DSM 16346</strain>
    </source>
</reference>
<proteinExistence type="predicted"/>
<dbReference type="GeneID" id="301328031"/>
<protein>
    <submittedName>
        <fullName evidence="1">Uncharacterized protein</fullName>
    </submittedName>
</protein>
<accession>A0A0J6CIT1</accession>
<comment type="caution">
    <text evidence="1">The sequence shown here is derived from an EMBL/GenBank/DDBJ whole genome shotgun (WGS) entry which is preliminary data.</text>
</comment>
<sequence length="106" mass="12556">MISIFKGNEERYLGWHQLNPEGYVFNHFKGSDPGYNKIHTADCRTLWREKDHGARTKVEKICSDNLEELLNMSDVIRKNKGYSLCKICMKEEQIKRLRSIATFLYR</sequence>
<name>A0A0J6CIT1_9BACL</name>
<keyword evidence="2" id="KW-1185">Reference proteome</keyword>
<dbReference type="AlphaFoldDB" id="A0A0J6CIT1"/>
<dbReference type="RefSeq" id="WP_048313073.1">
    <property type="nucleotide sequence ID" value="NZ_CP119526.1"/>
</dbReference>
<dbReference type="EMBL" id="LELK01000009">
    <property type="protein sequence ID" value="KMM36096.1"/>
    <property type="molecule type" value="Genomic_DNA"/>
</dbReference>
<organism evidence="1 2">
    <name type="scientific">Guptibacillus hwajinpoensis</name>
    <dbReference type="NCBI Taxonomy" id="208199"/>
    <lineage>
        <taxon>Bacteria</taxon>
        <taxon>Bacillati</taxon>
        <taxon>Bacillota</taxon>
        <taxon>Bacilli</taxon>
        <taxon>Bacillales</taxon>
        <taxon>Guptibacillaceae</taxon>
        <taxon>Guptibacillus</taxon>
    </lineage>
</organism>
<evidence type="ECO:0000313" key="2">
    <source>
        <dbReference type="Proteomes" id="UP000035996"/>
    </source>
</evidence>
<dbReference type="STRING" id="157733.AB986_18315"/>
<dbReference type="OrthoDB" id="2873805at2"/>